<organism evidence="3 4">
    <name type="scientific">Acidovorax carolinensis</name>
    <dbReference type="NCBI Taxonomy" id="553814"/>
    <lineage>
        <taxon>Bacteria</taxon>
        <taxon>Pseudomonadati</taxon>
        <taxon>Pseudomonadota</taxon>
        <taxon>Betaproteobacteria</taxon>
        <taxon>Burkholderiales</taxon>
        <taxon>Comamonadaceae</taxon>
        <taxon>Acidovorax</taxon>
    </lineage>
</organism>
<dbReference type="EMBL" id="CP021361">
    <property type="protein sequence ID" value="ART53020.1"/>
    <property type="molecule type" value="Genomic_DNA"/>
</dbReference>
<name>A0A240U6L7_9BURK</name>
<evidence type="ECO:0000256" key="1">
    <source>
        <dbReference type="SAM" id="MobiDB-lite"/>
    </source>
</evidence>
<feature type="chain" id="PRO_5012557380" description="Integral membrane-like protein" evidence="2">
    <location>
        <begin position="27"/>
        <end position="167"/>
    </location>
</feature>
<dbReference type="RefSeq" id="WP_094098723.1">
    <property type="nucleotide sequence ID" value="NZ_CP021361.1"/>
</dbReference>
<evidence type="ECO:0008006" key="5">
    <source>
        <dbReference type="Google" id="ProtNLM"/>
    </source>
</evidence>
<keyword evidence="2" id="KW-0732">Signal</keyword>
<feature type="signal peptide" evidence="2">
    <location>
        <begin position="1"/>
        <end position="26"/>
    </location>
</feature>
<dbReference type="Pfam" id="PF11776">
    <property type="entry name" value="RcnB"/>
    <property type="match status" value="1"/>
</dbReference>
<evidence type="ECO:0000313" key="4">
    <source>
        <dbReference type="Proteomes" id="UP000194432"/>
    </source>
</evidence>
<feature type="region of interest" description="Disordered" evidence="1">
    <location>
        <begin position="24"/>
        <end position="112"/>
    </location>
</feature>
<dbReference type="InterPro" id="IPR024572">
    <property type="entry name" value="RcnB"/>
</dbReference>
<dbReference type="KEGG" id="acin:CBP34_16995"/>
<dbReference type="Gene3D" id="3.10.450.160">
    <property type="entry name" value="inner membrane protein cigr"/>
    <property type="match status" value="1"/>
</dbReference>
<accession>A0A240U6L7</accession>
<keyword evidence="4" id="KW-1185">Reference proteome</keyword>
<gene>
    <name evidence="3" type="ORF">CBP34_16995</name>
</gene>
<evidence type="ECO:0000256" key="2">
    <source>
        <dbReference type="SAM" id="SignalP"/>
    </source>
</evidence>
<protein>
    <recommendedName>
        <fullName evidence="5">Integral membrane-like protein</fullName>
    </recommendedName>
</protein>
<feature type="compositionally biased region" description="Basic and acidic residues" evidence="1">
    <location>
        <begin position="90"/>
        <end position="99"/>
    </location>
</feature>
<dbReference type="Proteomes" id="UP000194432">
    <property type="component" value="Chromosome 1"/>
</dbReference>
<proteinExistence type="predicted"/>
<evidence type="ECO:0000313" key="3">
    <source>
        <dbReference type="EMBL" id="ART53020.1"/>
    </source>
</evidence>
<feature type="compositionally biased region" description="Basic and acidic residues" evidence="1">
    <location>
        <begin position="28"/>
        <end position="70"/>
    </location>
</feature>
<reference evidence="3 4" key="1">
    <citation type="submission" date="2017-05" db="EMBL/GenBank/DDBJ databases">
        <title>Polyphasic characterization of four soil-derived phenanthrene-degrading Acidovorax strains and proposal of Acidovorax phenanthrenivorans sp. nov.</title>
        <authorList>
            <person name="Singleton D.R."/>
            <person name="Lee J."/>
            <person name="Dickey A.N."/>
            <person name="Stroud A."/>
            <person name="Scholl E.H."/>
            <person name="Wright F.A."/>
            <person name="Aitken M.D."/>
        </authorList>
    </citation>
    <scope>NUCLEOTIDE SEQUENCE [LARGE SCALE GENOMIC DNA]</scope>
    <source>
        <strain evidence="3">NA3</strain>
    </source>
</reference>
<sequence length="167" mass="19366">MNTITRTIGRITLACVACASLGLAQAQPRDHRDQRDQRSERAQRDHRDQRDHREQRNPRGPWDQRGDARHPQMQRQHPPGVAQRPQWAPPHDRPMDGHAWRGAGPDHNWQRGGRLPPAYRTYHYVVEDWRGHRLAPPPRGYHWVQYGGDYLLVAIATGVILQIILSN</sequence>
<dbReference type="AlphaFoldDB" id="A0A240U6L7"/>